<keyword evidence="1" id="KW-0812">Transmembrane</keyword>
<dbReference type="Proteomes" id="UP000646548">
    <property type="component" value="Unassembled WGS sequence"/>
</dbReference>
<feature type="transmembrane region" description="Helical" evidence="1">
    <location>
        <begin position="69"/>
        <end position="94"/>
    </location>
</feature>
<reference evidence="2" key="1">
    <citation type="journal article" name="BMC Genomics">
        <title>Long-read sequencing and de novo genome assembly of marine medaka (Oryzias melastigma).</title>
        <authorList>
            <person name="Liang P."/>
            <person name="Saqib H.S.A."/>
            <person name="Ni X."/>
            <person name="Shen Y."/>
        </authorList>
    </citation>
    <scope>NUCLEOTIDE SEQUENCE</scope>
    <source>
        <strain evidence="2">Bigg-433</strain>
    </source>
</reference>
<keyword evidence="1" id="KW-0472">Membrane</keyword>
<name>A0A834KZ26_ORYME</name>
<dbReference type="EMBL" id="WKFB01000097">
    <property type="protein sequence ID" value="KAF6736075.1"/>
    <property type="molecule type" value="Genomic_DNA"/>
</dbReference>
<gene>
    <name evidence="2" type="ORF">FQA47_014589</name>
</gene>
<sequence>MCINKKAKSNDETLSLGHDVCGEADVLMLGSASPPFHLHIQSCFVERERYIFFAAICSQLNVLQIKTTIYLGISGMLICCFPCLTCWAAFVVVVKTAGDI</sequence>
<keyword evidence="1" id="KW-1133">Transmembrane helix</keyword>
<comment type="caution">
    <text evidence="2">The sequence shown here is derived from an EMBL/GenBank/DDBJ whole genome shotgun (WGS) entry which is preliminary data.</text>
</comment>
<dbReference type="AlphaFoldDB" id="A0A834KZ26"/>
<evidence type="ECO:0000313" key="2">
    <source>
        <dbReference type="EMBL" id="KAF6736075.1"/>
    </source>
</evidence>
<proteinExistence type="predicted"/>
<organism evidence="2 3">
    <name type="scientific">Oryzias melastigma</name>
    <name type="common">Marine medaka</name>
    <dbReference type="NCBI Taxonomy" id="30732"/>
    <lineage>
        <taxon>Eukaryota</taxon>
        <taxon>Metazoa</taxon>
        <taxon>Chordata</taxon>
        <taxon>Craniata</taxon>
        <taxon>Vertebrata</taxon>
        <taxon>Euteleostomi</taxon>
        <taxon>Actinopterygii</taxon>
        <taxon>Neopterygii</taxon>
        <taxon>Teleostei</taxon>
        <taxon>Neoteleostei</taxon>
        <taxon>Acanthomorphata</taxon>
        <taxon>Ovalentaria</taxon>
        <taxon>Atherinomorphae</taxon>
        <taxon>Beloniformes</taxon>
        <taxon>Adrianichthyidae</taxon>
        <taxon>Oryziinae</taxon>
        <taxon>Oryzias</taxon>
    </lineage>
</organism>
<evidence type="ECO:0000256" key="1">
    <source>
        <dbReference type="SAM" id="Phobius"/>
    </source>
</evidence>
<protein>
    <submittedName>
        <fullName evidence="2">Uncharacterized protein</fullName>
    </submittedName>
</protein>
<evidence type="ECO:0000313" key="3">
    <source>
        <dbReference type="Proteomes" id="UP000646548"/>
    </source>
</evidence>
<accession>A0A834KZ26</accession>